<dbReference type="GO" id="GO:0004826">
    <property type="term" value="F:phenylalanine-tRNA ligase activity"/>
    <property type="evidence" value="ECO:0007669"/>
    <property type="project" value="UniProtKB-UniRule"/>
</dbReference>
<dbReference type="Gene3D" id="3.30.56.10">
    <property type="match status" value="2"/>
</dbReference>
<dbReference type="Pfam" id="PF17759">
    <property type="entry name" value="tRNA_synthFbeta"/>
    <property type="match status" value="1"/>
</dbReference>
<keyword evidence="8 15" id="KW-0547">Nucleotide-binding</keyword>
<organism evidence="20 21">
    <name type="scientific">Caldichromatium japonicum</name>
    <dbReference type="NCBI Taxonomy" id="2699430"/>
    <lineage>
        <taxon>Bacteria</taxon>
        <taxon>Pseudomonadati</taxon>
        <taxon>Pseudomonadota</taxon>
        <taxon>Gammaproteobacteria</taxon>
        <taxon>Chromatiales</taxon>
        <taxon>Chromatiaceae</taxon>
        <taxon>Caldichromatium</taxon>
    </lineage>
</organism>
<comment type="catalytic activity">
    <reaction evidence="14 15">
        <text>tRNA(Phe) + L-phenylalanine + ATP = L-phenylalanyl-tRNA(Phe) + AMP + diphosphate + H(+)</text>
        <dbReference type="Rhea" id="RHEA:19413"/>
        <dbReference type="Rhea" id="RHEA-COMP:9668"/>
        <dbReference type="Rhea" id="RHEA-COMP:9699"/>
        <dbReference type="ChEBI" id="CHEBI:15378"/>
        <dbReference type="ChEBI" id="CHEBI:30616"/>
        <dbReference type="ChEBI" id="CHEBI:33019"/>
        <dbReference type="ChEBI" id="CHEBI:58095"/>
        <dbReference type="ChEBI" id="CHEBI:78442"/>
        <dbReference type="ChEBI" id="CHEBI:78531"/>
        <dbReference type="ChEBI" id="CHEBI:456215"/>
        <dbReference type="EC" id="6.1.1.20"/>
    </reaction>
</comment>
<dbReference type="GO" id="GO:0006432">
    <property type="term" value="P:phenylalanyl-tRNA aminoacylation"/>
    <property type="evidence" value="ECO:0007669"/>
    <property type="project" value="UniProtKB-UniRule"/>
</dbReference>
<reference evidence="21" key="1">
    <citation type="submission" date="2020-01" db="EMBL/GenBank/DDBJ databases">
        <title>Caldichromatium gen. nov., sp. nov., a thermophilic purple sulfur bacterium member of the family Chromatiaceae isolated from Nakabusa hot spring, Japan.</title>
        <authorList>
            <person name="Saini M.K."/>
            <person name="Hanada S."/>
            <person name="Tank M."/>
        </authorList>
    </citation>
    <scope>NUCLEOTIDE SEQUENCE [LARGE SCALE GENOMIC DNA]</scope>
    <source>
        <strain evidence="21">No.7</strain>
    </source>
</reference>
<dbReference type="SUPFAM" id="SSF50249">
    <property type="entry name" value="Nucleic acid-binding proteins"/>
    <property type="match status" value="1"/>
</dbReference>
<feature type="binding site" evidence="15">
    <location>
        <position position="464"/>
    </location>
    <ligand>
        <name>Mg(2+)</name>
        <dbReference type="ChEBI" id="CHEBI:18420"/>
        <note>shared with alpha subunit</note>
    </ligand>
</feature>
<dbReference type="InterPro" id="IPR005146">
    <property type="entry name" value="B3/B4_tRNA-bd"/>
</dbReference>
<keyword evidence="7 15" id="KW-0479">Metal-binding</keyword>
<dbReference type="PROSITE" id="PS51447">
    <property type="entry name" value="FDX_ACB"/>
    <property type="match status" value="1"/>
</dbReference>
<dbReference type="SMART" id="SM00896">
    <property type="entry name" value="FDX-ACB"/>
    <property type="match status" value="1"/>
</dbReference>
<dbReference type="CDD" id="cd00769">
    <property type="entry name" value="PheRS_beta_core"/>
    <property type="match status" value="1"/>
</dbReference>
<name>A0A6G7VCF4_9GAMM</name>
<dbReference type="SUPFAM" id="SSF55681">
    <property type="entry name" value="Class II aaRS and biotin synthetases"/>
    <property type="match status" value="1"/>
</dbReference>
<evidence type="ECO:0000256" key="10">
    <source>
        <dbReference type="ARBA" id="ARBA00022842"/>
    </source>
</evidence>
<comment type="similarity">
    <text evidence="2 15">Belongs to the phenylalanyl-tRNA synthetase beta subunit family. Type 1 subfamily.</text>
</comment>
<dbReference type="GO" id="GO:0009328">
    <property type="term" value="C:phenylalanine-tRNA ligase complex"/>
    <property type="evidence" value="ECO:0007669"/>
    <property type="project" value="TreeGrafter"/>
</dbReference>
<dbReference type="EC" id="6.1.1.20" evidence="15"/>
<dbReference type="InterPro" id="IPR033714">
    <property type="entry name" value="tRNA_bind_bactPheRS"/>
</dbReference>
<feature type="binding site" evidence="15">
    <location>
        <position position="460"/>
    </location>
    <ligand>
        <name>Mg(2+)</name>
        <dbReference type="ChEBI" id="CHEBI:18420"/>
        <note>shared with alpha subunit</note>
    </ligand>
</feature>
<dbReference type="AlphaFoldDB" id="A0A6G7VCF4"/>
<evidence type="ECO:0000256" key="9">
    <source>
        <dbReference type="ARBA" id="ARBA00022840"/>
    </source>
</evidence>
<evidence type="ECO:0000256" key="6">
    <source>
        <dbReference type="ARBA" id="ARBA00022598"/>
    </source>
</evidence>
<evidence type="ECO:0000256" key="4">
    <source>
        <dbReference type="ARBA" id="ARBA00022490"/>
    </source>
</evidence>
<dbReference type="CDD" id="cd02796">
    <property type="entry name" value="tRNA_bind_bactPheRS"/>
    <property type="match status" value="1"/>
</dbReference>
<dbReference type="FunFam" id="3.30.930.10:FF:000022">
    <property type="entry name" value="Phenylalanine--tRNA ligase beta subunit"/>
    <property type="match status" value="1"/>
</dbReference>
<dbReference type="Gene3D" id="3.30.70.380">
    <property type="entry name" value="Ferrodoxin-fold anticodon-binding domain"/>
    <property type="match status" value="1"/>
</dbReference>
<evidence type="ECO:0000259" key="19">
    <source>
        <dbReference type="PROSITE" id="PS51483"/>
    </source>
</evidence>
<dbReference type="SUPFAM" id="SSF56037">
    <property type="entry name" value="PheT/TilS domain"/>
    <property type="match status" value="1"/>
</dbReference>
<dbReference type="InterPro" id="IPR020825">
    <property type="entry name" value="Phe-tRNA_synthase-like_B3/B4"/>
</dbReference>
<feature type="domain" description="TRNA-binding" evidence="17">
    <location>
        <begin position="39"/>
        <end position="148"/>
    </location>
</feature>
<evidence type="ECO:0000259" key="18">
    <source>
        <dbReference type="PROSITE" id="PS51447"/>
    </source>
</evidence>
<evidence type="ECO:0000313" key="20">
    <source>
        <dbReference type="EMBL" id="QIK37632.1"/>
    </source>
</evidence>
<dbReference type="InterPro" id="IPR009061">
    <property type="entry name" value="DNA-bd_dom_put_sf"/>
</dbReference>
<dbReference type="HAMAP" id="MF_00283">
    <property type="entry name" value="Phe_tRNA_synth_beta1"/>
    <property type="match status" value="1"/>
</dbReference>
<evidence type="ECO:0000256" key="12">
    <source>
        <dbReference type="ARBA" id="ARBA00022917"/>
    </source>
</evidence>
<dbReference type="InterPro" id="IPR012340">
    <property type="entry name" value="NA-bd_OB-fold"/>
</dbReference>
<accession>A0A6G7VCF4</accession>
<evidence type="ECO:0000256" key="3">
    <source>
        <dbReference type="ARBA" id="ARBA00011209"/>
    </source>
</evidence>
<comment type="caution">
    <text evidence="15">Lacks conserved residue(s) required for the propagation of feature annotation.</text>
</comment>
<evidence type="ECO:0000256" key="13">
    <source>
        <dbReference type="ARBA" id="ARBA00023146"/>
    </source>
</evidence>
<feature type="domain" description="FDX-ACB" evidence="18">
    <location>
        <begin position="698"/>
        <end position="791"/>
    </location>
</feature>
<dbReference type="KEGG" id="cjap:GWK36_06135"/>
<dbReference type="PROSITE" id="PS51483">
    <property type="entry name" value="B5"/>
    <property type="match status" value="1"/>
</dbReference>
<dbReference type="FunFam" id="3.30.70.380:FF:000001">
    <property type="entry name" value="Phenylalanine--tRNA ligase beta subunit"/>
    <property type="match status" value="1"/>
</dbReference>
<comment type="subunit">
    <text evidence="3 15">Tetramer of two alpha and two beta subunits.</text>
</comment>
<dbReference type="InterPro" id="IPR002547">
    <property type="entry name" value="tRNA-bd_dom"/>
</dbReference>
<evidence type="ECO:0000313" key="21">
    <source>
        <dbReference type="Proteomes" id="UP000502699"/>
    </source>
</evidence>
<dbReference type="InterPro" id="IPR045864">
    <property type="entry name" value="aa-tRNA-synth_II/BPL/LPL"/>
</dbReference>
<keyword evidence="6 15" id="KW-0436">Ligase</keyword>
<dbReference type="InterPro" id="IPR005147">
    <property type="entry name" value="tRNA_synthase_B5-dom"/>
</dbReference>
<dbReference type="Pfam" id="PF03484">
    <property type="entry name" value="B5"/>
    <property type="match status" value="1"/>
</dbReference>
<keyword evidence="11 16" id="KW-0694">RNA-binding</keyword>
<comment type="cofactor">
    <cofactor evidence="15">
        <name>Mg(2+)</name>
        <dbReference type="ChEBI" id="CHEBI:18420"/>
    </cofactor>
    <text evidence="15">Binds 2 magnesium ions per tetramer.</text>
</comment>
<evidence type="ECO:0000256" key="5">
    <source>
        <dbReference type="ARBA" id="ARBA00022555"/>
    </source>
</evidence>
<evidence type="ECO:0000256" key="7">
    <source>
        <dbReference type="ARBA" id="ARBA00022723"/>
    </source>
</evidence>
<dbReference type="Gene3D" id="2.40.50.140">
    <property type="entry name" value="Nucleic acid-binding proteins"/>
    <property type="match status" value="1"/>
</dbReference>
<evidence type="ECO:0000256" key="16">
    <source>
        <dbReference type="PROSITE-ProRule" id="PRU00209"/>
    </source>
</evidence>
<dbReference type="InterPro" id="IPR041616">
    <property type="entry name" value="PheRS_beta_core"/>
</dbReference>
<dbReference type="InterPro" id="IPR004532">
    <property type="entry name" value="Phe-tRNA-ligase_IIc_bsu_bact"/>
</dbReference>
<dbReference type="FunFam" id="2.40.50.140:FF:000045">
    <property type="entry name" value="Phenylalanine--tRNA ligase beta subunit"/>
    <property type="match status" value="1"/>
</dbReference>
<dbReference type="InterPro" id="IPR036690">
    <property type="entry name" value="Fdx_antiC-bd_sf"/>
</dbReference>
<sequence length="792" mass="86709">MRFSEAWLREWVNPPVESRALIDQLSMAGLEVDAVAPAAPHFEGVRIGQVIEVKPHPDASKLKVCTVDLGQGEPLQIICGAANVAAGMRVPVAIAGACLPGDLRIKRAKLRGIESFGMICSTSELGLAESADGIWHLPDDAPIGEDLRAWLQLDDPCITLDLTPDRGDCLSIAGLAREVAAINRVSLNPVAIEPVSPVHEGRVAVELLAPTACPRYVCRVIRGIDPHATTPLWLRERLRRSGLRAISPVVDVTNYVMLELGQPLHGFDLHRLDGGIRVRLAEPGEMLRLLNGEQIDLYPDTLVIADHQHPVALAGIMGGADSAVGLETRDILLESAFFTPQAISGRARRYGLHTDSSHRFERGVDPELQIRAIERATQLILEIAGGEPGPLDESTSPDHLPRRASLELRPERIEQVLGLYIPPETVEEVLGRLGMDIERIEQGWRVTPPSARFDLLHDVDLIADLGRIHGYDRIPVTQLGLAFAPQLPSESAFDLNRARCCLVERGFQEVITYSFVSPQMQALIAPGVETLALANPISAELSVMRTSLWVGLLQTAAYNRARQMERIRIFEIGLRFRLTADGLSQTPGIGALAMGPCVPEQWGQSKLRLDFFDLKSDVEALLTPTGSLDTFRFIPDKHPALHPGQCARIERLGQPVGWIGMLHPALADRLDLPGDVFVFELDLHPLTSGILPRYRQISRYPAIRRDLAILVEQGISYEAVEGCIRSAAAGLLRELILFDVYTGPNIPPATKSLALGLVLQSNDQTLTDEQVDATLATVLERLDAELGARLRD</sequence>
<dbReference type="InterPro" id="IPR045060">
    <property type="entry name" value="Phe-tRNA-ligase_IIc_bsu"/>
</dbReference>
<feature type="binding site" evidence="15">
    <location>
        <position position="454"/>
    </location>
    <ligand>
        <name>Mg(2+)</name>
        <dbReference type="ChEBI" id="CHEBI:18420"/>
        <note>shared with alpha subunit</note>
    </ligand>
</feature>
<evidence type="ECO:0000256" key="14">
    <source>
        <dbReference type="ARBA" id="ARBA00049255"/>
    </source>
</evidence>
<dbReference type="Proteomes" id="UP000502699">
    <property type="component" value="Chromosome"/>
</dbReference>
<feature type="domain" description="B5" evidence="19">
    <location>
        <begin position="401"/>
        <end position="476"/>
    </location>
</feature>
<dbReference type="SUPFAM" id="SSF46955">
    <property type="entry name" value="Putative DNA-binding domain"/>
    <property type="match status" value="1"/>
</dbReference>
<dbReference type="GO" id="GO:0000287">
    <property type="term" value="F:magnesium ion binding"/>
    <property type="evidence" value="ECO:0007669"/>
    <property type="project" value="UniProtKB-UniRule"/>
</dbReference>
<evidence type="ECO:0000256" key="15">
    <source>
        <dbReference type="HAMAP-Rule" id="MF_00283"/>
    </source>
</evidence>
<dbReference type="NCBIfam" id="TIGR00472">
    <property type="entry name" value="pheT_bact"/>
    <property type="match status" value="1"/>
</dbReference>
<dbReference type="NCBIfam" id="NF045760">
    <property type="entry name" value="YtpR"/>
    <property type="match status" value="1"/>
</dbReference>
<dbReference type="Pfam" id="PF03147">
    <property type="entry name" value="FDX-ACB"/>
    <property type="match status" value="1"/>
</dbReference>
<keyword evidence="21" id="KW-1185">Reference proteome</keyword>
<evidence type="ECO:0000256" key="2">
    <source>
        <dbReference type="ARBA" id="ARBA00008653"/>
    </source>
</evidence>
<keyword evidence="5 16" id="KW-0820">tRNA-binding</keyword>
<evidence type="ECO:0000259" key="17">
    <source>
        <dbReference type="PROSITE" id="PS50886"/>
    </source>
</evidence>
<evidence type="ECO:0000256" key="11">
    <source>
        <dbReference type="ARBA" id="ARBA00022884"/>
    </source>
</evidence>
<protein>
    <recommendedName>
        <fullName evidence="15">Phenylalanine--tRNA ligase beta subunit</fullName>
        <ecNumber evidence="15">6.1.1.20</ecNumber>
    </recommendedName>
    <alternativeName>
        <fullName evidence="15">Phenylalanyl-tRNA synthetase beta subunit</fullName>
        <shortName evidence="15">PheRS</shortName>
    </alternativeName>
</protein>
<dbReference type="SMART" id="SM00873">
    <property type="entry name" value="B3_4"/>
    <property type="match status" value="1"/>
</dbReference>
<keyword evidence="12 15" id="KW-0648">Protein biosynthesis</keyword>
<gene>
    <name evidence="15 20" type="primary">pheT</name>
    <name evidence="20" type="ORF">GWK36_06135</name>
</gene>
<dbReference type="InterPro" id="IPR005121">
    <property type="entry name" value="Fdx_antiC-bd"/>
</dbReference>
<keyword evidence="9 15" id="KW-0067">ATP-binding</keyword>
<dbReference type="SMART" id="SM00874">
    <property type="entry name" value="B5"/>
    <property type="match status" value="1"/>
</dbReference>
<dbReference type="Gene3D" id="3.30.930.10">
    <property type="entry name" value="Bira Bifunctional Protein, Domain 2"/>
    <property type="match status" value="1"/>
</dbReference>
<dbReference type="GO" id="GO:0000049">
    <property type="term" value="F:tRNA binding"/>
    <property type="evidence" value="ECO:0007669"/>
    <property type="project" value="UniProtKB-UniRule"/>
</dbReference>
<dbReference type="PROSITE" id="PS50886">
    <property type="entry name" value="TRBD"/>
    <property type="match status" value="1"/>
</dbReference>
<keyword evidence="13 15" id="KW-0030">Aminoacyl-tRNA synthetase</keyword>
<dbReference type="RefSeq" id="WP_166270397.1">
    <property type="nucleotide sequence ID" value="NZ_CP048029.1"/>
</dbReference>
<dbReference type="Gene3D" id="3.50.40.10">
    <property type="entry name" value="Phenylalanyl-trna Synthetase, Chain B, domain 3"/>
    <property type="match status" value="1"/>
</dbReference>
<dbReference type="SUPFAM" id="SSF54991">
    <property type="entry name" value="Anticodon-binding domain of PheRS"/>
    <property type="match status" value="1"/>
</dbReference>
<keyword evidence="4 15" id="KW-0963">Cytoplasm</keyword>
<proteinExistence type="inferred from homology"/>
<dbReference type="FunFam" id="3.50.40.10:FF:000001">
    <property type="entry name" value="Phenylalanine--tRNA ligase beta subunit"/>
    <property type="match status" value="1"/>
</dbReference>
<evidence type="ECO:0000256" key="1">
    <source>
        <dbReference type="ARBA" id="ARBA00004496"/>
    </source>
</evidence>
<dbReference type="Pfam" id="PF01588">
    <property type="entry name" value="tRNA_bind"/>
    <property type="match status" value="1"/>
</dbReference>
<comment type="subcellular location">
    <subcellularLocation>
        <location evidence="1 15">Cytoplasm</location>
    </subcellularLocation>
</comment>
<dbReference type="PANTHER" id="PTHR10947">
    <property type="entry name" value="PHENYLALANYL-TRNA SYNTHETASE BETA CHAIN AND LEUCINE-RICH REPEAT-CONTAINING PROTEIN 47"/>
    <property type="match status" value="1"/>
</dbReference>
<dbReference type="Pfam" id="PF03483">
    <property type="entry name" value="B3_4"/>
    <property type="match status" value="1"/>
</dbReference>
<dbReference type="GO" id="GO:0005524">
    <property type="term" value="F:ATP binding"/>
    <property type="evidence" value="ECO:0007669"/>
    <property type="project" value="UniProtKB-UniRule"/>
</dbReference>
<dbReference type="PANTHER" id="PTHR10947:SF0">
    <property type="entry name" value="PHENYLALANINE--TRNA LIGASE BETA SUBUNIT"/>
    <property type="match status" value="1"/>
</dbReference>
<dbReference type="EMBL" id="CP048029">
    <property type="protein sequence ID" value="QIK37632.1"/>
    <property type="molecule type" value="Genomic_DNA"/>
</dbReference>
<evidence type="ECO:0000256" key="8">
    <source>
        <dbReference type="ARBA" id="ARBA00022741"/>
    </source>
</evidence>
<keyword evidence="10 15" id="KW-0460">Magnesium</keyword>